<dbReference type="EMBL" id="CP094970">
    <property type="protein sequence ID" value="UYM03831.1"/>
    <property type="molecule type" value="Genomic_DNA"/>
</dbReference>
<evidence type="ECO:0000256" key="10">
    <source>
        <dbReference type="ARBA" id="ARBA00024908"/>
    </source>
</evidence>
<dbReference type="Pfam" id="PF02367">
    <property type="entry name" value="TsaE"/>
    <property type="match status" value="1"/>
</dbReference>
<dbReference type="Gene3D" id="3.40.630.30">
    <property type="match status" value="1"/>
</dbReference>
<evidence type="ECO:0000256" key="5">
    <source>
        <dbReference type="ARBA" id="ARBA00022694"/>
    </source>
</evidence>
<keyword evidence="14" id="KW-1185">Reference proteome</keyword>
<dbReference type="Pfam" id="PF00583">
    <property type="entry name" value="Acetyltransf_1"/>
    <property type="match status" value="1"/>
</dbReference>
<evidence type="ECO:0000256" key="4">
    <source>
        <dbReference type="ARBA" id="ARBA00022490"/>
    </source>
</evidence>
<gene>
    <name evidence="13" type="primary">tsaE</name>
    <name evidence="13" type="ORF">L0C25_14920</name>
</gene>
<reference evidence="13" key="1">
    <citation type="submission" date="2022-01" db="EMBL/GenBank/DDBJ databases">
        <title>Nocardioidaceae gen. sp. A5X3R13.</title>
        <authorList>
            <person name="Lopez Marin M.A."/>
            <person name="Uhlik O."/>
        </authorList>
    </citation>
    <scope>NUCLEOTIDE SEQUENCE</scope>
    <source>
        <strain evidence="13">A5X3R13</strain>
    </source>
</reference>
<evidence type="ECO:0000313" key="13">
    <source>
        <dbReference type="EMBL" id="UYM03831.1"/>
    </source>
</evidence>
<dbReference type="PROSITE" id="PS51186">
    <property type="entry name" value="GNAT"/>
    <property type="match status" value="1"/>
</dbReference>
<dbReference type="GO" id="GO:0005524">
    <property type="term" value="F:ATP binding"/>
    <property type="evidence" value="ECO:0007669"/>
    <property type="project" value="UniProtKB-KW"/>
</dbReference>
<evidence type="ECO:0000256" key="6">
    <source>
        <dbReference type="ARBA" id="ARBA00022723"/>
    </source>
</evidence>
<protein>
    <recommendedName>
        <fullName evidence="3">tRNA threonylcarbamoyladenosine biosynthesis protein TsaE</fullName>
    </recommendedName>
    <alternativeName>
        <fullName evidence="11">t(6)A37 threonylcarbamoyladenosine biosynthesis protein TsaE</fullName>
    </alternativeName>
</protein>
<dbReference type="AlphaFoldDB" id="A0AA46TEX8"/>
<dbReference type="GO" id="GO:0046872">
    <property type="term" value="F:metal ion binding"/>
    <property type="evidence" value="ECO:0007669"/>
    <property type="project" value="UniProtKB-KW"/>
</dbReference>
<sequence>MTALNRHALNVLDATPDDAEAVLAVIRLSFGARPVLDPPSTAGDETIESVAAALEESGGLLVERRGKPIGAMLFDESRPRMLGFRRVSVDPDHQDRGVASAMVGVAEDTAEERGCDGIWLSVREELPDNVEFWTRRRYIPMRRNAEMMEFGKTLWLGRELPTAQSTRSFGEALATLLQPGDVLLMSGELGAGKTTLTQGIGAGLDIRGPVTSPTFVISRKHPNLGDGPPLQHVDAYRIGDSAELDDLDLDMATESSVTVVEWGEGKAEQLADSWLEVRLERRKGTVLDPLGTIVPEDSGEDMRVVTVKPHGKRWVWEPLRSTLLA</sequence>
<dbReference type="SUPFAM" id="SSF52540">
    <property type="entry name" value="P-loop containing nucleoside triphosphate hydrolases"/>
    <property type="match status" value="1"/>
</dbReference>
<organism evidence="13 14">
    <name type="scientific">Solicola gregarius</name>
    <dbReference type="NCBI Taxonomy" id="2908642"/>
    <lineage>
        <taxon>Bacteria</taxon>
        <taxon>Bacillati</taxon>
        <taxon>Actinomycetota</taxon>
        <taxon>Actinomycetes</taxon>
        <taxon>Propionibacteriales</taxon>
        <taxon>Nocardioidaceae</taxon>
        <taxon>Solicola</taxon>
    </lineage>
</organism>
<evidence type="ECO:0000256" key="7">
    <source>
        <dbReference type="ARBA" id="ARBA00022741"/>
    </source>
</evidence>
<keyword evidence="9" id="KW-0460">Magnesium</keyword>
<keyword evidence="8" id="KW-0067">ATP-binding</keyword>
<dbReference type="InterPro" id="IPR003442">
    <property type="entry name" value="T6A_TsaE"/>
</dbReference>
<dbReference type="GO" id="GO:0002949">
    <property type="term" value="P:tRNA threonylcarbamoyladenosine modification"/>
    <property type="evidence" value="ECO:0007669"/>
    <property type="project" value="InterPro"/>
</dbReference>
<dbReference type="InterPro" id="IPR000182">
    <property type="entry name" value="GNAT_dom"/>
</dbReference>
<evidence type="ECO:0000256" key="11">
    <source>
        <dbReference type="ARBA" id="ARBA00032441"/>
    </source>
</evidence>
<dbReference type="KEGG" id="sgrg:L0C25_14920"/>
<evidence type="ECO:0000256" key="9">
    <source>
        <dbReference type="ARBA" id="ARBA00022842"/>
    </source>
</evidence>
<evidence type="ECO:0000256" key="8">
    <source>
        <dbReference type="ARBA" id="ARBA00022840"/>
    </source>
</evidence>
<keyword evidence="5" id="KW-0819">tRNA processing</keyword>
<dbReference type="InterPro" id="IPR027417">
    <property type="entry name" value="P-loop_NTPase"/>
</dbReference>
<name>A0AA46TEX8_9ACTN</name>
<evidence type="ECO:0000256" key="2">
    <source>
        <dbReference type="ARBA" id="ARBA00007599"/>
    </source>
</evidence>
<dbReference type="PANTHER" id="PTHR33540:SF2">
    <property type="entry name" value="TRNA THREONYLCARBAMOYLADENOSINE BIOSYNTHESIS PROTEIN TSAE"/>
    <property type="match status" value="1"/>
</dbReference>
<comment type="similarity">
    <text evidence="2">Belongs to the TsaE family.</text>
</comment>
<keyword evidence="4" id="KW-0963">Cytoplasm</keyword>
<dbReference type="Gene3D" id="3.40.50.300">
    <property type="entry name" value="P-loop containing nucleotide triphosphate hydrolases"/>
    <property type="match status" value="1"/>
</dbReference>
<dbReference type="GO" id="GO:0005737">
    <property type="term" value="C:cytoplasm"/>
    <property type="evidence" value="ECO:0007669"/>
    <property type="project" value="UniProtKB-SubCell"/>
</dbReference>
<dbReference type="GO" id="GO:0016747">
    <property type="term" value="F:acyltransferase activity, transferring groups other than amino-acyl groups"/>
    <property type="evidence" value="ECO:0007669"/>
    <property type="project" value="InterPro"/>
</dbReference>
<evidence type="ECO:0000259" key="12">
    <source>
        <dbReference type="PROSITE" id="PS51186"/>
    </source>
</evidence>
<dbReference type="Proteomes" id="UP001164390">
    <property type="component" value="Chromosome"/>
</dbReference>
<keyword evidence="7" id="KW-0547">Nucleotide-binding</keyword>
<dbReference type="PANTHER" id="PTHR33540">
    <property type="entry name" value="TRNA THREONYLCARBAMOYLADENOSINE BIOSYNTHESIS PROTEIN TSAE"/>
    <property type="match status" value="1"/>
</dbReference>
<dbReference type="RefSeq" id="WP_271632473.1">
    <property type="nucleotide sequence ID" value="NZ_CP094970.1"/>
</dbReference>
<keyword evidence="6" id="KW-0479">Metal-binding</keyword>
<dbReference type="InterPro" id="IPR016181">
    <property type="entry name" value="Acyl_CoA_acyltransferase"/>
</dbReference>
<dbReference type="SUPFAM" id="SSF55729">
    <property type="entry name" value="Acyl-CoA N-acyltransferases (Nat)"/>
    <property type="match status" value="1"/>
</dbReference>
<evidence type="ECO:0000313" key="14">
    <source>
        <dbReference type="Proteomes" id="UP001164390"/>
    </source>
</evidence>
<comment type="function">
    <text evidence="10">Required for the formation of a threonylcarbamoyl group on adenosine at position 37 (t(6)A37) in tRNAs that read codons beginning with adenine. Is involved in the transfer of the threonylcarbamoyl moiety of threonylcarbamoyl-AMP (TC-AMP) to the N6 group of A37, together with TsaD and TsaB. TsaE seems to play an indirect role in the t(6)A biosynthesis pathway, possibly in regulating the core enzymatic function of TsaD.</text>
</comment>
<dbReference type="NCBIfam" id="TIGR00150">
    <property type="entry name" value="T6A_YjeE"/>
    <property type="match status" value="1"/>
</dbReference>
<evidence type="ECO:0000256" key="1">
    <source>
        <dbReference type="ARBA" id="ARBA00004496"/>
    </source>
</evidence>
<accession>A0AA46TEX8</accession>
<comment type="subcellular location">
    <subcellularLocation>
        <location evidence="1">Cytoplasm</location>
    </subcellularLocation>
</comment>
<feature type="domain" description="N-acetyltransferase" evidence="12">
    <location>
        <begin position="9"/>
        <end position="161"/>
    </location>
</feature>
<evidence type="ECO:0000256" key="3">
    <source>
        <dbReference type="ARBA" id="ARBA00019010"/>
    </source>
</evidence>
<proteinExistence type="inferred from homology"/>
<dbReference type="CDD" id="cd04301">
    <property type="entry name" value="NAT_SF"/>
    <property type="match status" value="1"/>
</dbReference>